<dbReference type="SUPFAM" id="SSF103481">
    <property type="entry name" value="Multidrug resistance efflux transporter EmrE"/>
    <property type="match status" value="2"/>
</dbReference>
<dbReference type="GO" id="GO:0005524">
    <property type="term" value="F:ATP binding"/>
    <property type="evidence" value="ECO:0007669"/>
    <property type="project" value="UniProtKB-KW"/>
</dbReference>
<evidence type="ECO:0000313" key="9">
    <source>
        <dbReference type="Proteomes" id="UP000271003"/>
    </source>
</evidence>
<dbReference type="GO" id="GO:0016020">
    <property type="term" value="C:membrane"/>
    <property type="evidence" value="ECO:0007669"/>
    <property type="project" value="UniProtKB-SubCell"/>
</dbReference>
<evidence type="ECO:0000256" key="4">
    <source>
        <dbReference type="ARBA" id="ARBA00022989"/>
    </source>
</evidence>
<dbReference type="InterPro" id="IPR000620">
    <property type="entry name" value="EamA_dom"/>
</dbReference>
<feature type="transmembrane region" description="Helical" evidence="6">
    <location>
        <begin position="187"/>
        <end position="206"/>
    </location>
</feature>
<dbReference type="Pfam" id="PF00892">
    <property type="entry name" value="EamA"/>
    <property type="match status" value="2"/>
</dbReference>
<evidence type="ECO:0000256" key="5">
    <source>
        <dbReference type="ARBA" id="ARBA00023136"/>
    </source>
</evidence>
<dbReference type="KEGG" id="sutt:SUTMEG_12490"/>
<accession>A0A2Z6IDW6</accession>
<evidence type="ECO:0000313" key="8">
    <source>
        <dbReference type="EMBL" id="BBF23358.1"/>
    </source>
</evidence>
<name>A0A2Z6IDW6_9BURK</name>
<evidence type="ECO:0000259" key="7">
    <source>
        <dbReference type="Pfam" id="PF00892"/>
    </source>
</evidence>
<evidence type="ECO:0000256" key="2">
    <source>
        <dbReference type="ARBA" id="ARBA00007362"/>
    </source>
</evidence>
<dbReference type="OrthoDB" id="9152890at2"/>
<keyword evidence="3 6" id="KW-0812">Transmembrane</keyword>
<feature type="domain" description="EamA" evidence="7">
    <location>
        <begin position="159"/>
        <end position="291"/>
    </location>
</feature>
<dbReference type="Proteomes" id="UP000271003">
    <property type="component" value="Chromosome"/>
</dbReference>
<evidence type="ECO:0000256" key="3">
    <source>
        <dbReference type="ARBA" id="ARBA00022692"/>
    </source>
</evidence>
<keyword evidence="9" id="KW-1185">Reference proteome</keyword>
<feature type="transmembrane region" description="Helical" evidence="6">
    <location>
        <begin position="218"/>
        <end position="238"/>
    </location>
</feature>
<feature type="domain" description="EamA" evidence="7">
    <location>
        <begin position="7"/>
        <end position="145"/>
    </location>
</feature>
<feature type="transmembrane region" description="Helical" evidence="6">
    <location>
        <begin position="103"/>
        <end position="120"/>
    </location>
</feature>
<dbReference type="RefSeq" id="WP_120176981.1">
    <property type="nucleotide sequence ID" value="NZ_AP018786.1"/>
</dbReference>
<feature type="transmembrane region" description="Helical" evidence="6">
    <location>
        <begin position="42"/>
        <end position="59"/>
    </location>
</feature>
<feature type="transmembrane region" description="Helical" evidence="6">
    <location>
        <begin position="79"/>
        <end position="97"/>
    </location>
</feature>
<organism evidence="8 9">
    <name type="scientific">Sutterella megalosphaeroides</name>
    <dbReference type="NCBI Taxonomy" id="2494234"/>
    <lineage>
        <taxon>Bacteria</taxon>
        <taxon>Pseudomonadati</taxon>
        <taxon>Pseudomonadota</taxon>
        <taxon>Betaproteobacteria</taxon>
        <taxon>Burkholderiales</taxon>
        <taxon>Sutterellaceae</taxon>
        <taxon>Sutterella</taxon>
    </lineage>
</organism>
<reference evidence="8 9" key="1">
    <citation type="journal article" date="2018" name="Int. J. Syst. Evol. Microbiol.">
        <title>Mesosutterella multiformis gen. nov., sp. nov., a member of the family Sutterellaceae and Sutterella megalosphaeroides sp. nov., isolated from human faeces.</title>
        <authorList>
            <person name="Sakamoto M."/>
            <person name="Ikeyama N."/>
            <person name="Kunihiro T."/>
            <person name="Iino T."/>
            <person name="Yuki M."/>
            <person name="Ohkuma M."/>
        </authorList>
    </citation>
    <scope>NUCLEOTIDE SEQUENCE [LARGE SCALE GENOMIC DNA]</scope>
    <source>
        <strain evidence="8 9">6FBBBH3</strain>
    </source>
</reference>
<dbReference type="AlphaFoldDB" id="A0A2Z6IDW6"/>
<gene>
    <name evidence="8" type="ORF">SUTMEG_12490</name>
</gene>
<keyword evidence="8" id="KW-0547">Nucleotide-binding</keyword>
<comment type="subcellular location">
    <subcellularLocation>
        <location evidence="1">Membrane</location>
        <topology evidence="1">Multi-pass membrane protein</topology>
    </subcellularLocation>
</comment>
<feature type="transmembrane region" description="Helical" evidence="6">
    <location>
        <begin position="132"/>
        <end position="150"/>
    </location>
</feature>
<feature type="transmembrane region" description="Helical" evidence="6">
    <location>
        <begin position="275"/>
        <end position="292"/>
    </location>
</feature>
<evidence type="ECO:0000256" key="1">
    <source>
        <dbReference type="ARBA" id="ARBA00004141"/>
    </source>
</evidence>
<dbReference type="InterPro" id="IPR037185">
    <property type="entry name" value="EmrE-like"/>
</dbReference>
<feature type="transmembrane region" description="Helical" evidence="6">
    <location>
        <begin position="156"/>
        <end position="175"/>
    </location>
</feature>
<keyword evidence="4 6" id="KW-1133">Transmembrane helix</keyword>
<keyword evidence="5 6" id="KW-0472">Membrane</keyword>
<dbReference type="InterPro" id="IPR050638">
    <property type="entry name" value="AA-Vitamin_Transporters"/>
</dbReference>
<dbReference type="PANTHER" id="PTHR32322">
    <property type="entry name" value="INNER MEMBRANE TRANSPORTER"/>
    <property type="match status" value="1"/>
</dbReference>
<evidence type="ECO:0000256" key="6">
    <source>
        <dbReference type="SAM" id="Phobius"/>
    </source>
</evidence>
<proteinExistence type="inferred from homology"/>
<comment type="similarity">
    <text evidence="2">Belongs to the EamA transporter family.</text>
</comment>
<dbReference type="PANTHER" id="PTHR32322:SF2">
    <property type="entry name" value="EAMA DOMAIN-CONTAINING PROTEIN"/>
    <property type="match status" value="1"/>
</dbReference>
<protein>
    <submittedName>
        <fullName evidence="8">Peptide ABC transporter ATP-binding protein</fullName>
    </submittedName>
</protein>
<keyword evidence="8" id="KW-0067">ATP-binding</keyword>
<feature type="transmembrane region" description="Helical" evidence="6">
    <location>
        <begin position="250"/>
        <end position="269"/>
    </location>
</feature>
<sequence>MFSNQTRGILLALSAGLCWGVMSVVAQHLFSILGFKPSDLVSVRLLASGAILIATEYLLQRKNVVRPVFTRENFPSVVLYGAGVLTGQYSLFLAISYTNAGTATVLLTTVPLLILLWLALHDGRRILPHELFCFVSALFGVGCLVTKGDLSTLDFSFAGAGFALLSAAAGAFTTIQPQKLLSRIGPGLTSGWGLFAGGCLISVVNPPWAADVVWSPEAIASCLVIIVVGTVLAFRFYLASTKLISPAVSGLLLSSQPLSAVVLSSLFLGVTFGPWELVGAGAVLLNLVILSLNRPKRALHPASETAKSAES</sequence>
<dbReference type="EMBL" id="AP018786">
    <property type="protein sequence ID" value="BBF23358.1"/>
    <property type="molecule type" value="Genomic_DNA"/>
</dbReference>